<feature type="region of interest" description="Disordered" evidence="6">
    <location>
        <begin position="2174"/>
        <end position="2207"/>
    </location>
</feature>
<comment type="caution">
    <text evidence="9">The sequence shown here is derived from an EMBL/GenBank/DDBJ whole genome shotgun (WGS) entry which is preliminary data.</text>
</comment>
<evidence type="ECO:0000313" key="9">
    <source>
        <dbReference type="EMBL" id="TRY18656.1"/>
    </source>
</evidence>
<dbReference type="OrthoDB" id="177947at2"/>
<dbReference type="InterPro" id="IPR011081">
    <property type="entry name" value="Big_4"/>
</dbReference>
<evidence type="ECO:0000313" key="10">
    <source>
        <dbReference type="Proteomes" id="UP000317638"/>
    </source>
</evidence>
<dbReference type="Pfam" id="PF04616">
    <property type="entry name" value="Glyco_hydro_43"/>
    <property type="match status" value="2"/>
</dbReference>
<dbReference type="PANTHER" id="PTHR43817:SF1">
    <property type="entry name" value="HYDROLASE, FAMILY 43, PUTATIVE (AFU_ORTHOLOGUE AFUA_3G01660)-RELATED"/>
    <property type="match status" value="1"/>
</dbReference>
<dbReference type="Gene3D" id="2.60.120.200">
    <property type="match status" value="1"/>
</dbReference>
<dbReference type="PANTHER" id="PTHR43817">
    <property type="entry name" value="GLYCOSYL HYDROLASE"/>
    <property type="match status" value="1"/>
</dbReference>
<reference evidence="9 10" key="1">
    <citation type="submission" date="2019-07" db="EMBL/GenBank/DDBJ databases">
        <authorList>
            <person name="Zhou L.-Y."/>
        </authorList>
    </citation>
    <scope>NUCLEOTIDE SEQUENCE [LARGE SCALE GENOMIC DNA]</scope>
    <source>
        <strain evidence="9 10">YIM 101269</strain>
    </source>
</reference>
<feature type="domain" description="LamG-like jellyroll fold" evidence="8">
    <location>
        <begin position="106"/>
        <end position="245"/>
    </location>
</feature>
<dbReference type="SUPFAM" id="SSF75005">
    <property type="entry name" value="Arabinanase/levansucrase/invertase"/>
    <property type="match status" value="3"/>
</dbReference>
<dbReference type="InterPro" id="IPR023296">
    <property type="entry name" value="Glyco_hydro_beta-prop_sf"/>
</dbReference>
<dbReference type="SUPFAM" id="SSF49899">
    <property type="entry name" value="Concanavalin A-like lectins/glucanases"/>
    <property type="match status" value="1"/>
</dbReference>
<gene>
    <name evidence="9" type="ORF">FOJ82_05910</name>
</gene>
<dbReference type="InterPro" id="IPR006710">
    <property type="entry name" value="Glyco_hydro_43"/>
</dbReference>
<dbReference type="Gene3D" id="2.115.10.20">
    <property type="entry name" value="Glycosyl hydrolase domain, family 43"/>
    <property type="match status" value="3"/>
</dbReference>
<evidence type="ECO:0000256" key="1">
    <source>
        <dbReference type="ARBA" id="ARBA00009865"/>
    </source>
</evidence>
<feature type="signal peptide" evidence="7">
    <location>
        <begin position="1"/>
        <end position="26"/>
    </location>
</feature>
<feature type="chain" id="PRO_5038577319" evidence="7">
    <location>
        <begin position="27"/>
        <end position="2321"/>
    </location>
</feature>
<sequence>MTGNRTRSVVALAGVAALLASGTVLGAAPAGAEEPTDGLLASYSFTARPGDGATVPNGADGSFGPAVVQNAADEQWADSALTFVGGAKTSAGNWVRLPDDLLVGENSATIQMEMKVDASMLANWHFLYNIGADNNTQQYLFASARQNVRSAITTGSNGGERNAAASHPLDADRWYSLATVIDGDAGTISTWLDGVLVGQGDTAGLTPASIADQSMNTIGRAPWPDGLFKGAVATFRVYDRALGADELMTISDDDAALHPDSFTAAAAGVLEDLTAITADTTRLVLPSPQGEVTWSSDLPQVQIADDGVTATITQPAAGEADLTGTLTATASVRGQQATREIPITIRAQAEAADDYGYLFVHFVEDADGYAERIYLDVSNGNNPMSWTRLNGGEPILTNDLGTTGVRDPVLVRNPQTGTYYVVGTDLRVWIEPGSDCPAGVPEGYCPWYQYTHHSLNLVVWESADLVTWSEPRLVEVAPPTAGRAWAPEATWDEDLGAFVLYWSSNIFDEADPQHAGESSSETLHGFTTDFTQADWDQRNPDGARQLYVGEPGTDTIDMTVKQFRNAAGELVTYRAFKENGGRGIVFQSTTEPQWWDVANTGSWTTHQTQIGQAEYGQVEGPLLFQENGRDRWFLFVDQYGGSAQGYRPFTTTDIGVADWTALPQSQLQGMLPETKHGGVLNLTKAEYDAVRAADVVAVDEVAVTTAPGVQPELPATVGLHTSDGASREEAVTWDAIDAEDLESPGVVEVGGEIAGSTLSDNTAEPVRASAVVTVEGTALEQATAGLFLPRFLSAGTELPTSFDGADVTWQGQPTPPAAGISEPVELTATITLDGQSATKSFTVRVLAEGSPLASGYTRTPAGPVTSALHLALRDGDATEVLNLGEAILFAQADFDVADTLRGETRTLLQPHLFRLADAGFGVLAVPGDADGNRLPGRDLLFFESPDLITWTERTIAVPTSGSVNDPAAALDAATGAYRVWWTDAAGADFRAETADLVSLGRPVPADREAELGSEETQLGITAALPGNSLPVTQAEADVLRDRFTQVVNTTVDEGPTLGLELGADVPDATALGDVVAHYSDGSSATKRVQWDADDLAAVDTSVDGTYTVAGTLEVTDFEFPLVPGASADPTVFVHEGSYYWIATNESGGQRGLDIRKSDTIEGLRDATPVRIVEDGGNLAWAPEVHEVGGQLYLFYARGRTSTWNTVQAVVKPLRQGGEPANAADWEDHRLVTLPNGQPLVDPATGAITLDMTYIHDGDNHYVMWSESTRTAPAAGAYLSIASIDPSDPSVLTSDPVQIRRPLYGWDRQTTPVVEGPFALHKDGRIIVTISGSGVDNTYVVGSLTAEAGTDLLDPESWTGSNAPLLTSASVAGQFGPGHNSYFTSLEGDLMTAIHAKPDGGARQSGVRLVQWRADGVTPVLDLVAEREVLPGNRWVSATIVVGDGGEPVVDVADLAIPATITGDLPTTAGSEDVTWTAAPEGWIGSDGRVTLPEDEPVEVHVTATVGDAKVSADARILPDGGQLLSYPLAGGNVFLGESLLASPDSRRSDALHVALDDGASGWLPLNNGKAIGYATWDGDQKSQAGADWQLGSPTFFRHHDGSLGVVASANNNRHVVYVFDLDQDLLVTDERRVPVTTDTSARVGHPRIVADAATGDYKVYWSDAGGEGDAHVTVLDDLSGDARPVVSPSSAVRPAWDGAVPEGALADEASVTTITPDERAAFSAAYGSLVNTGVRAPELEFAGWDDVELPGTVTLDYSDGSTKDLAVEWSRADLDAARTAGAGTHEISGTVVQDDYAYPFIEERADPHIFHNPDDGHYYATGSYYADGGGALLDERTSYGAVGLRRATTIEGLAEAPEHLLRTSEVGDRWGGFFWAPEVHRINGTWYMVVGAHDYGTAGRPAGAAHTWTSATILIPFLGTTQDIVDGKMLDPQYWGDDDAIRPLAGAPSFDVNYFLDESSGQGYWIMPRSAGLEVVEAVTAEGEFPALDGTPSRIKDLQWPFEYGVWDGSITQSNPEGNDQGIIEGPYTFTHGDFHYLIYSGATVDKYYNLAVMRAEVGSDIRDRDSWTGQPFSAFNAHDTHEGEIGGAPHVGGGHNSVVTDEHGNLVLVYHARPHPDPHAGQPGAGGLFDPDRHTSVKAINVRANGHLALDVTAAQELADEFRTVTAVVTVRGGTEPSEEPSEEPTAGPTPPAPAPTATVTVDPPRGDVYTIPGFHSVNGRWWHTTCEPYSQTIRCRTEIWSSANGVSGWVFNNLTYLPFMTRAQWASNPLGVTGEWTATDGRRWRTECDTVTTGRNGCRSYTWTVGSGWVFNNLVRFRN</sequence>
<evidence type="ECO:0000256" key="2">
    <source>
        <dbReference type="ARBA" id="ARBA00022729"/>
    </source>
</evidence>
<evidence type="ECO:0000256" key="5">
    <source>
        <dbReference type="ARBA" id="ARBA00023295"/>
    </source>
</evidence>
<keyword evidence="4" id="KW-1015">Disulfide bond</keyword>
<evidence type="ECO:0000256" key="6">
    <source>
        <dbReference type="SAM" id="MobiDB-lite"/>
    </source>
</evidence>
<dbReference type="CDD" id="cd08983">
    <property type="entry name" value="GH43_Bt3655-like"/>
    <property type="match status" value="1"/>
</dbReference>
<dbReference type="GO" id="GO:0005975">
    <property type="term" value="P:carbohydrate metabolic process"/>
    <property type="evidence" value="ECO:0007669"/>
    <property type="project" value="InterPro"/>
</dbReference>
<protein>
    <submittedName>
        <fullName evidence="9">Family 43 glycosylhydrolase</fullName>
    </submittedName>
</protein>
<dbReference type="InterPro" id="IPR046780">
    <property type="entry name" value="aBig_2"/>
</dbReference>
<evidence type="ECO:0000256" key="3">
    <source>
        <dbReference type="ARBA" id="ARBA00022801"/>
    </source>
</evidence>
<dbReference type="EMBL" id="VKKG01000002">
    <property type="protein sequence ID" value="TRY18656.1"/>
    <property type="molecule type" value="Genomic_DNA"/>
</dbReference>
<dbReference type="GO" id="GO:0004553">
    <property type="term" value="F:hydrolase activity, hydrolyzing O-glycosyl compounds"/>
    <property type="evidence" value="ECO:0007669"/>
    <property type="project" value="InterPro"/>
</dbReference>
<organism evidence="9 10">
    <name type="scientific">Tessaracoccus rhinocerotis</name>
    <dbReference type="NCBI Taxonomy" id="1689449"/>
    <lineage>
        <taxon>Bacteria</taxon>
        <taxon>Bacillati</taxon>
        <taxon>Actinomycetota</taxon>
        <taxon>Actinomycetes</taxon>
        <taxon>Propionibacteriales</taxon>
        <taxon>Propionibacteriaceae</taxon>
        <taxon>Tessaracoccus</taxon>
    </lineage>
</organism>
<dbReference type="InterPro" id="IPR013320">
    <property type="entry name" value="ConA-like_dom_sf"/>
</dbReference>
<evidence type="ECO:0000259" key="8">
    <source>
        <dbReference type="SMART" id="SM00560"/>
    </source>
</evidence>
<dbReference type="Proteomes" id="UP000317638">
    <property type="component" value="Unassembled WGS sequence"/>
</dbReference>
<keyword evidence="10" id="KW-1185">Reference proteome</keyword>
<evidence type="ECO:0000256" key="7">
    <source>
        <dbReference type="SAM" id="SignalP"/>
    </source>
</evidence>
<keyword evidence="5" id="KW-0326">Glycosidase</keyword>
<comment type="similarity">
    <text evidence="1">Belongs to the glycosyl hydrolase 43 family.</text>
</comment>
<keyword evidence="3 9" id="KW-0378">Hydrolase</keyword>
<evidence type="ECO:0000256" key="4">
    <source>
        <dbReference type="ARBA" id="ARBA00023157"/>
    </source>
</evidence>
<dbReference type="Pfam" id="PF07532">
    <property type="entry name" value="Big_4"/>
    <property type="match status" value="3"/>
</dbReference>
<keyword evidence="2 7" id="KW-0732">Signal</keyword>
<dbReference type="Pfam" id="PF20578">
    <property type="entry name" value="aBig_2"/>
    <property type="match status" value="1"/>
</dbReference>
<dbReference type="RefSeq" id="WP_143937550.1">
    <property type="nucleotide sequence ID" value="NZ_VKKG01000002.1"/>
</dbReference>
<name>A0A553K1S4_9ACTN</name>
<dbReference type="Pfam" id="PF13385">
    <property type="entry name" value="Laminin_G_3"/>
    <property type="match status" value="1"/>
</dbReference>
<dbReference type="SMART" id="SM00560">
    <property type="entry name" value="LamGL"/>
    <property type="match status" value="1"/>
</dbReference>
<proteinExistence type="inferred from homology"/>
<dbReference type="InterPro" id="IPR006558">
    <property type="entry name" value="LamG-like"/>
</dbReference>
<accession>A0A553K1S4</accession>